<dbReference type="Gene3D" id="3.10.20.90">
    <property type="entry name" value="Phosphatidylinositol 3-kinase Catalytic Subunit, Chain A, domain 1"/>
    <property type="match status" value="1"/>
</dbReference>
<dbReference type="CDD" id="cd17039">
    <property type="entry name" value="Ubl_ubiquitin_like"/>
    <property type="match status" value="1"/>
</dbReference>
<proteinExistence type="predicted"/>
<evidence type="ECO:0000313" key="2">
    <source>
        <dbReference type="Proteomes" id="UP000319462"/>
    </source>
</evidence>
<dbReference type="InterPro" id="IPR029071">
    <property type="entry name" value="Ubiquitin-like_domsf"/>
</dbReference>
<name>A0A3P3ZCX3_LEIBR</name>
<protein>
    <submittedName>
        <fullName evidence="1">Hypothetical_protein</fullName>
    </submittedName>
</protein>
<evidence type="ECO:0000313" key="1">
    <source>
        <dbReference type="EMBL" id="SYZ68088.1"/>
    </source>
</evidence>
<accession>A0A3P3ZCX3</accession>
<organism evidence="1 2">
    <name type="scientific">Leishmania braziliensis MHOM/BR/75/M2904</name>
    <dbReference type="NCBI Taxonomy" id="420245"/>
    <lineage>
        <taxon>Eukaryota</taxon>
        <taxon>Discoba</taxon>
        <taxon>Euglenozoa</taxon>
        <taxon>Kinetoplastea</taxon>
        <taxon>Metakinetoplastina</taxon>
        <taxon>Trypanosomatida</taxon>
        <taxon>Trypanosomatidae</taxon>
        <taxon>Leishmaniinae</taxon>
        <taxon>Leishmania</taxon>
        <taxon>Leishmania braziliensis species complex</taxon>
    </lineage>
</organism>
<dbReference type="AlphaFoldDB" id="A0A3P3ZCX3"/>
<dbReference type="EMBL" id="LS997629">
    <property type="protein sequence ID" value="SYZ68088.1"/>
    <property type="molecule type" value="Genomic_DNA"/>
</dbReference>
<reference evidence="1 2" key="1">
    <citation type="submission" date="2018-09" db="EMBL/GenBank/DDBJ databases">
        <authorList>
            <person name="Peiro R."/>
            <person name="Begona"/>
            <person name="Cbmso G."/>
            <person name="Lopez M."/>
            <person name="Gonzalez S."/>
        </authorList>
    </citation>
    <scope>NUCLEOTIDE SEQUENCE [LARGE SCALE GENOMIC DNA]</scope>
</reference>
<dbReference type="Proteomes" id="UP000319462">
    <property type="component" value="Chromosome 30"/>
</dbReference>
<dbReference type="SUPFAM" id="SSF54236">
    <property type="entry name" value="Ubiquitin-like"/>
    <property type="match status" value="1"/>
</dbReference>
<gene>
    <name evidence="1" type="ORF">LBRM2904_30.2750</name>
</gene>
<sequence length="239" mass="26061">MQFSLVYCASGPNLVLTHTCSVPLLLRYTSYTCFPLPIFLVGGPSRFSSTELVRCTCTACRIHVHFCFPPYIAVTTVASSALTMASSYPAGGAASTCAVIPINYLRLKRHRRTIFLYCDFQQDTVQAIKERIEKLTSRTFYTMCLYYGNQRLTDDVTLLSTGISEDGTELWIGYSKGKTVEGETIWEDVAEAKVPAAAAVSEVALDNTGESHAGGAFDSEVQGATQRSVTISDAVKVTM</sequence>